<keyword evidence="4" id="KW-1185">Reference proteome</keyword>
<protein>
    <submittedName>
        <fullName evidence="1">Uncharacterized protein</fullName>
    </submittedName>
</protein>
<reference evidence="1" key="2">
    <citation type="submission" date="2020-04" db="EMBL/GenBank/DDBJ databases">
        <authorList>
            <person name="Grover C.E."/>
            <person name="Arick M.A. II"/>
            <person name="Thrash A."/>
            <person name="Conover J.L."/>
            <person name="Sanders W.S."/>
            <person name="Peterson D.G."/>
            <person name="Scheffler J.A."/>
            <person name="Scheffler B.E."/>
            <person name="Wendel J.F."/>
        </authorList>
    </citation>
    <scope>NUCLEOTIDE SEQUENCE</scope>
    <source>
        <strain evidence="1">27</strain>
        <tissue evidence="1">Leaf</tissue>
    </source>
</reference>
<accession>A0A7J8S0T2</accession>
<evidence type="ECO:0000313" key="1">
    <source>
        <dbReference type="EMBL" id="MBA0619463.1"/>
    </source>
</evidence>
<proteinExistence type="predicted"/>
<evidence type="ECO:0000313" key="4">
    <source>
        <dbReference type="Proteomes" id="UP000593561"/>
    </source>
</evidence>
<gene>
    <name evidence="1" type="ORF">Godav_028629</name>
    <name evidence="2" type="ORF">Godav_028630</name>
    <name evidence="3" type="ORF">Godav_028634</name>
</gene>
<reference evidence="1 4" key="1">
    <citation type="journal article" date="2019" name="Genome Biol. Evol.">
        <title>Insights into the evolution of the New World diploid cottons (Gossypium, subgenus Houzingenia) based on genome sequencing.</title>
        <authorList>
            <person name="Grover C.E."/>
            <person name="Arick M.A. 2nd"/>
            <person name="Thrash A."/>
            <person name="Conover J.L."/>
            <person name="Sanders W.S."/>
            <person name="Peterson D.G."/>
            <person name="Frelichowski J.E."/>
            <person name="Scheffler J.A."/>
            <person name="Scheffler B.E."/>
            <person name="Wendel J.F."/>
        </authorList>
    </citation>
    <scope>NUCLEOTIDE SEQUENCE [LARGE SCALE GENOMIC DNA]</scope>
    <source>
        <strain evidence="1">27</strain>
        <tissue evidence="1">Leaf</tissue>
    </source>
</reference>
<organism evidence="1 4">
    <name type="scientific">Gossypium davidsonii</name>
    <name type="common">Davidson's cotton</name>
    <name type="synonym">Gossypium klotzschianum subsp. davidsonii</name>
    <dbReference type="NCBI Taxonomy" id="34287"/>
    <lineage>
        <taxon>Eukaryota</taxon>
        <taxon>Viridiplantae</taxon>
        <taxon>Streptophyta</taxon>
        <taxon>Embryophyta</taxon>
        <taxon>Tracheophyta</taxon>
        <taxon>Spermatophyta</taxon>
        <taxon>Magnoliopsida</taxon>
        <taxon>eudicotyledons</taxon>
        <taxon>Gunneridae</taxon>
        <taxon>Pentapetalae</taxon>
        <taxon>rosids</taxon>
        <taxon>malvids</taxon>
        <taxon>Malvales</taxon>
        <taxon>Malvaceae</taxon>
        <taxon>Malvoideae</taxon>
        <taxon>Gossypium</taxon>
    </lineage>
</organism>
<evidence type="ECO:0000313" key="3">
    <source>
        <dbReference type="EMBL" id="MBA0619469.1"/>
    </source>
</evidence>
<dbReference type="EMBL" id="JABFAC010000007">
    <property type="protein sequence ID" value="MBA0619469.1"/>
    <property type="molecule type" value="Genomic_DNA"/>
</dbReference>
<dbReference type="Proteomes" id="UP000593561">
    <property type="component" value="Unassembled WGS sequence"/>
</dbReference>
<dbReference type="AlphaFoldDB" id="A0A7J8S0T2"/>
<name>A0A7J8S0T2_GOSDV</name>
<evidence type="ECO:0000313" key="2">
    <source>
        <dbReference type="EMBL" id="MBA0619464.1"/>
    </source>
</evidence>
<sequence length="136" mass="15574">MLEQITSSKSQSLVCFITMKTRKCEMMRQVIASEGNGKSYEIVYRELKCLELHCLLSLPAFVQGTTSSAFNLRMNNFYQGVLSTPKLHKVQVAKTDFTDVGLVTWMPQWSNYTKKQNVELSENKSMKIAFTCEKLD</sequence>
<comment type="caution">
    <text evidence="1">The sequence shown here is derived from an EMBL/GenBank/DDBJ whole genome shotgun (WGS) entry which is preliminary data.</text>
</comment>
<dbReference type="EMBL" id="JABFAC010000007">
    <property type="protein sequence ID" value="MBA0619463.1"/>
    <property type="molecule type" value="Genomic_DNA"/>
</dbReference>
<dbReference type="EMBL" id="JABFAC010000007">
    <property type="protein sequence ID" value="MBA0619464.1"/>
    <property type="molecule type" value="Genomic_DNA"/>
</dbReference>